<protein>
    <submittedName>
        <fullName evidence="1">Uncharacterized protein</fullName>
    </submittedName>
</protein>
<organism evidence="1 2">
    <name type="scientific">Candidatus Curtissbacteria bacterium RBG_13_40_7</name>
    <dbReference type="NCBI Taxonomy" id="1797706"/>
    <lineage>
        <taxon>Bacteria</taxon>
        <taxon>Candidatus Curtissiibacteriota</taxon>
    </lineage>
</organism>
<evidence type="ECO:0000313" key="2">
    <source>
        <dbReference type="Proteomes" id="UP000179252"/>
    </source>
</evidence>
<accession>A0A1F5FUG8</accession>
<dbReference type="AlphaFoldDB" id="A0A1F5FUG8"/>
<comment type="caution">
    <text evidence="1">The sequence shown here is derived from an EMBL/GenBank/DDBJ whole genome shotgun (WGS) entry which is preliminary data.</text>
</comment>
<gene>
    <name evidence="1" type="ORF">A2165_00785</name>
</gene>
<dbReference type="EMBL" id="MFAU01000055">
    <property type="protein sequence ID" value="OGD83251.1"/>
    <property type="molecule type" value="Genomic_DNA"/>
</dbReference>
<sequence length="130" mass="14349">MTLEHRCAQEKSTGVSLNTSVVLPPRQNVTSLGPLQQRVLEAMGTASKEEPIPFKRLTEIVYSGEEKKIVKAKRYAISTTLNNKTYAAKLRNLGITIASRDIEVEGIGTRRGYYLQHTSLSPSSSTPSRT</sequence>
<evidence type="ECO:0000313" key="1">
    <source>
        <dbReference type="EMBL" id="OGD83251.1"/>
    </source>
</evidence>
<dbReference type="Proteomes" id="UP000179252">
    <property type="component" value="Unassembled WGS sequence"/>
</dbReference>
<reference evidence="1 2" key="1">
    <citation type="journal article" date="2016" name="Nat. Commun.">
        <title>Thousands of microbial genomes shed light on interconnected biogeochemical processes in an aquifer system.</title>
        <authorList>
            <person name="Anantharaman K."/>
            <person name="Brown C.T."/>
            <person name="Hug L.A."/>
            <person name="Sharon I."/>
            <person name="Castelle C.J."/>
            <person name="Probst A.J."/>
            <person name="Thomas B.C."/>
            <person name="Singh A."/>
            <person name="Wilkins M.J."/>
            <person name="Karaoz U."/>
            <person name="Brodie E.L."/>
            <person name="Williams K.H."/>
            <person name="Hubbard S.S."/>
            <person name="Banfield J.F."/>
        </authorList>
    </citation>
    <scope>NUCLEOTIDE SEQUENCE [LARGE SCALE GENOMIC DNA]</scope>
</reference>
<proteinExistence type="predicted"/>
<name>A0A1F5FUG8_9BACT</name>